<evidence type="ECO:0000256" key="8">
    <source>
        <dbReference type="ARBA" id="ARBA00023004"/>
    </source>
</evidence>
<keyword evidence="7" id="KW-1133">Transmembrane helix</keyword>
<evidence type="ECO:0000256" key="1">
    <source>
        <dbReference type="ARBA" id="ARBA00004370"/>
    </source>
</evidence>
<evidence type="ECO:0000256" key="6">
    <source>
        <dbReference type="ARBA" id="ARBA00022968"/>
    </source>
</evidence>
<keyword evidence="2" id="KW-0349">Heme</keyword>
<evidence type="ECO:0000256" key="7">
    <source>
        <dbReference type="ARBA" id="ARBA00022989"/>
    </source>
</evidence>
<comment type="caution">
    <text evidence="11">The sequence shown here is derived from an EMBL/GenBank/DDBJ whole genome shotgun (WGS) entry which is preliminary data.</text>
</comment>
<dbReference type="PANTHER" id="PTHR34128">
    <property type="entry name" value="CYTOCHROME C-TYPE BIOGENESIS PROTEIN CCME HOMOLOG, MITOCHONDRIAL"/>
    <property type="match status" value="1"/>
</dbReference>
<keyword evidence="5" id="KW-0201">Cytochrome c-type biogenesis</keyword>
<dbReference type="EMBL" id="BONX01000063">
    <property type="protein sequence ID" value="GIH01007.1"/>
    <property type="molecule type" value="Genomic_DNA"/>
</dbReference>
<dbReference type="Proteomes" id="UP000621500">
    <property type="component" value="Unassembled WGS sequence"/>
</dbReference>
<keyword evidence="6" id="KW-0735">Signal-anchor</keyword>
<dbReference type="SUPFAM" id="SSF82093">
    <property type="entry name" value="Heme chaperone CcmE"/>
    <property type="match status" value="1"/>
</dbReference>
<feature type="compositionally biased region" description="Pro residues" evidence="10">
    <location>
        <begin position="1"/>
        <end position="15"/>
    </location>
</feature>
<evidence type="ECO:0008006" key="13">
    <source>
        <dbReference type="Google" id="ProtNLM"/>
    </source>
</evidence>
<dbReference type="InterPro" id="IPR036127">
    <property type="entry name" value="CcmE-like_sf"/>
</dbReference>
<proteinExistence type="predicted"/>
<dbReference type="InterPro" id="IPR012340">
    <property type="entry name" value="NA-bd_OB-fold"/>
</dbReference>
<name>A0ABQ4F2A9_9ACTN</name>
<feature type="region of interest" description="Disordered" evidence="10">
    <location>
        <begin position="153"/>
        <end position="179"/>
    </location>
</feature>
<dbReference type="Gene3D" id="2.40.50.140">
    <property type="entry name" value="Nucleic acid-binding proteins"/>
    <property type="match status" value="1"/>
</dbReference>
<dbReference type="Pfam" id="PF03100">
    <property type="entry name" value="CcmE"/>
    <property type="match status" value="1"/>
</dbReference>
<evidence type="ECO:0000256" key="9">
    <source>
        <dbReference type="ARBA" id="ARBA00023136"/>
    </source>
</evidence>
<accession>A0ABQ4F2A9</accession>
<evidence type="ECO:0000256" key="10">
    <source>
        <dbReference type="SAM" id="MobiDB-lite"/>
    </source>
</evidence>
<evidence type="ECO:0000256" key="4">
    <source>
        <dbReference type="ARBA" id="ARBA00022723"/>
    </source>
</evidence>
<organism evidence="11 12">
    <name type="scientific">Plantactinospora mayteni</name>
    <dbReference type="NCBI Taxonomy" id="566021"/>
    <lineage>
        <taxon>Bacteria</taxon>
        <taxon>Bacillati</taxon>
        <taxon>Actinomycetota</taxon>
        <taxon>Actinomycetes</taxon>
        <taxon>Micromonosporales</taxon>
        <taxon>Micromonosporaceae</taxon>
        <taxon>Plantactinospora</taxon>
    </lineage>
</organism>
<gene>
    <name evidence="11" type="ORF">Pma05_75790</name>
</gene>
<dbReference type="PANTHER" id="PTHR34128:SF2">
    <property type="entry name" value="CYTOCHROME C-TYPE BIOGENESIS PROTEIN CCME HOMOLOG, MITOCHONDRIAL"/>
    <property type="match status" value="1"/>
</dbReference>
<evidence type="ECO:0000256" key="5">
    <source>
        <dbReference type="ARBA" id="ARBA00022748"/>
    </source>
</evidence>
<keyword evidence="12" id="KW-1185">Reference proteome</keyword>
<sequence>MERPTGPPRSGPGHPPYRRCRPVDPPPGRPRVIRPTRAGLTLTAVVLAGTGLLTYGGLRGTLSYYRTPAEVAADPDARTTRARLGGTVVPGSVEHHGGQTVFRLVADGHEITVRQHGMPPDTFRPGQDAVVEGVLGPDGVFRSDQVLVRHGNEYRPADTDTGTDAGTGTGTGTDAGTER</sequence>
<reference evidence="11 12" key="1">
    <citation type="submission" date="2021-01" db="EMBL/GenBank/DDBJ databases">
        <title>Whole genome shotgun sequence of Plantactinospora mayteni NBRC 109088.</title>
        <authorList>
            <person name="Komaki H."/>
            <person name="Tamura T."/>
        </authorList>
    </citation>
    <scope>NUCLEOTIDE SEQUENCE [LARGE SCALE GENOMIC DNA]</scope>
    <source>
        <strain evidence="11 12">NBRC 109088</strain>
    </source>
</reference>
<keyword evidence="4" id="KW-0479">Metal-binding</keyword>
<evidence type="ECO:0000256" key="3">
    <source>
        <dbReference type="ARBA" id="ARBA00022692"/>
    </source>
</evidence>
<dbReference type="InterPro" id="IPR004329">
    <property type="entry name" value="CcmE"/>
</dbReference>
<protein>
    <recommendedName>
        <fullName evidence="13">Cytochrome c maturation protein CcmE</fullName>
    </recommendedName>
</protein>
<evidence type="ECO:0000313" key="12">
    <source>
        <dbReference type="Proteomes" id="UP000621500"/>
    </source>
</evidence>
<comment type="subcellular location">
    <subcellularLocation>
        <location evidence="1">Membrane</location>
    </subcellularLocation>
</comment>
<evidence type="ECO:0000313" key="11">
    <source>
        <dbReference type="EMBL" id="GIH01007.1"/>
    </source>
</evidence>
<keyword evidence="9" id="KW-0472">Membrane</keyword>
<keyword evidence="8" id="KW-0408">Iron</keyword>
<feature type="region of interest" description="Disordered" evidence="10">
    <location>
        <begin position="1"/>
        <end position="31"/>
    </location>
</feature>
<keyword evidence="3" id="KW-0812">Transmembrane</keyword>
<evidence type="ECO:0000256" key="2">
    <source>
        <dbReference type="ARBA" id="ARBA00022617"/>
    </source>
</evidence>